<gene>
    <name evidence="1" type="ORF">ERS852540_01073</name>
</gene>
<dbReference type="OrthoDB" id="95637at2"/>
<dbReference type="InterPro" id="IPR025355">
    <property type="entry name" value="DUF4259"/>
</dbReference>
<evidence type="ECO:0008006" key="3">
    <source>
        <dbReference type="Google" id="ProtNLM"/>
    </source>
</evidence>
<evidence type="ECO:0000313" key="2">
    <source>
        <dbReference type="Proteomes" id="UP000095662"/>
    </source>
</evidence>
<dbReference type="Proteomes" id="UP000095662">
    <property type="component" value="Unassembled WGS sequence"/>
</dbReference>
<dbReference type="AlphaFoldDB" id="A0A174ZHA8"/>
<dbReference type="EMBL" id="CZBY01000007">
    <property type="protein sequence ID" value="CUQ85322.1"/>
    <property type="molecule type" value="Genomic_DNA"/>
</dbReference>
<proteinExistence type="predicted"/>
<protein>
    <recommendedName>
        <fullName evidence="3">DUF4259 domain-containing protein</fullName>
    </recommendedName>
</protein>
<accession>A0A174ZHA8</accession>
<dbReference type="STRING" id="39492.ERS852540_01073"/>
<organism evidence="1 2">
    <name type="scientific">[Eubacterium] siraeum</name>
    <dbReference type="NCBI Taxonomy" id="39492"/>
    <lineage>
        <taxon>Bacteria</taxon>
        <taxon>Bacillati</taxon>
        <taxon>Bacillota</taxon>
        <taxon>Clostridia</taxon>
        <taxon>Eubacteriales</taxon>
        <taxon>Oscillospiraceae</taxon>
        <taxon>Oscillospiraceae incertae sedis</taxon>
    </lineage>
</organism>
<dbReference type="Pfam" id="PF14078">
    <property type="entry name" value="DUF4259"/>
    <property type="match status" value="1"/>
</dbReference>
<evidence type="ECO:0000313" key="1">
    <source>
        <dbReference type="EMBL" id="CUQ85322.1"/>
    </source>
</evidence>
<sequence>MGSWGVKALESDNGLDLIFLLRTEYLPNHKKLTLGGLIGFLKEEGFLGETVSEIDFLYDNTAIALAELYSEWQKTGKLNYDDEDSNVWSAITNFSASATARKDLLRRLRSIKNQVLDEDGEREIVELWKESNHWESWDKHLDSLIELLQQE</sequence>
<name>A0A174ZHA8_9FIRM</name>
<reference evidence="1 2" key="1">
    <citation type="submission" date="2015-09" db="EMBL/GenBank/DDBJ databases">
        <authorList>
            <consortium name="Pathogen Informatics"/>
        </authorList>
    </citation>
    <scope>NUCLEOTIDE SEQUENCE [LARGE SCALE GENOMIC DNA]</scope>
    <source>
        <strain evidence="1 2">2789STDY5834928</strain>
    </source>
</reference>